<dbReference type="Gene3D" id="3.90.1150.10">
    <property type="entry name" value="Aspartate Aminotransferase, domain 1"/>
    <property type="match status" value="1"/>
</dbReference>
<dbReference type="NCBIfam" id="NF000818">
    <property type="entry name" value="PRK00062.1"/>
    <property type="match status" value="1"/>
</dbReference>
<gene>
    <name evidence="8" type="ORF">ASZ90_000510</name>
</gene>
<dbReference type="GO" id="GO:0008483">
    <property type="term" value="F:transaminase activity"/>
    <property type="evidence" value="ECO:0007669"/>
    <property type="project" value="UniProtKB-KW"/>
</dbReference>
<comment type="cofactor">
    <cofactor evidence="1">
        <name>pyridoxal 5'-phosphate</name>
        <dbReference type="ChEBI" id="CHEBI:597326"/>
    </cofactor>
</comment>
<dbReference type="PANTHER" id="PTHR43713:SF3">
    <property type="entry name" value="GLUTAMATE-1-SEMIALDEHYDE 2,1-AMINOMUTASE 1, CHLOROPLASTIC-RELATED"/>
    <property type="match status" value="1"/>
</dbReference>
<evidence type="ECO:0000256" key="5">
    <source>
        <dbReference type="ARBA" id="ARBA00022898"/>
    </source>
</evidence>
<name>A0A0W8G8W1_9ZZZZ</name>
<dbReference type="GO" id="GO:0030170">
    <property type="term" value="F:pyridoxal phosphate binding"/>
    <property type="evidence" value="ECO:0007669"/>
    <property type="project" value="InterPro"/>
</dbReference>
<dbReference type="GO" id="GO:0042286">
    <property type="term" value="F:glutamate-1-semialdehyde 2,1-aminomutase activity"/>
    <property type="evidence" value="ECO:0007669"/>
    <property type="project" value="UniProtKB-EC"/>
</dbReference>
<evidence type="ECO:0000256" key="4">
    <source>
        <dbReference type="ARBA" id="ARBA00012143"/>
    </source>
</evidence>
<evidence type="ECO:0000256" key="3">
    <source>
        <dbReference type="ARBA" id="ARBA00008981"/>
    </source>
</evidence>
<accession>A0A0W8G8W1</accession>
<dbReference type="SUPFAM" id="SSF53383">
    <property type="entry name" value="PLP-dependent transferases"/>
    <property type="match status" value="1"/>
</dbReference>
<sequence>MTTSAQLFATARTLIPGGVNSPVRACKSVGCDPLFIARAAGSKLFTVDGDELVDFVMSWGPMLLGHAHPEVTEAARAAMLDGASYGAPCPGEVAMAQAVVDAVPGIEMVRMVNSGTEATMSALRLARGVTGKNAVIKFEGCYHGHGDAFLAAAGSGVATFGIPGTPGVPEGTVRHTLTVPYNDLDGVAALFAAHDDIAAVIVEPVAGNMGLVLPKPGFLQGLRDLTARHGALLIFDEVITGFRLAYGGAQSMFGIDPDLTCLGKIIGGGFPVGAYGGKRRFMERISPEGDVYQAGTLSGNPVAMAAGLATLAALARADYAGLAARTEAFATTLAGILADKGLPVVRNRIASIFTLFFTESPVSDFATAKTSDGARYARFYAHMRARGVNLAPSGFECAFTSFAHTDADLEKTLDAARAFTG</sequence>
<dbReference type="FunFam" id="3.40.640.10:FF:000021">
    <property type="entry name" value="Glutamate-1-semialdehyde 2,1-aminomutase"/>
    <property type="match status" value="1"/>
</dbReference>
<dbReference type="PROSITE" id="PS00600">
    <property type="entry name" value="AA_TRANSFER_CLASS_3"/>
    <property type="match status" value="1"/>
</dbReference>
<dbReference type="HAMAP" id="MF_00375">
    <property type="entry name" value="HemL_aminotrans_3"/>
    <property type="match status" value="1"/>
</dbReference>
<evidence type="ECO:0000256" key="1">
    <source>
        <dbReference type="ARBA" id="ARBA00001933"/>
    </source>
</evidence>
<evidence type="ECO:0000256" key="2">
    <source>
        <dbReference type="ARBA" id="ARBA00004819"/>
    </source>
</evidence>
<dbReference type="UniPathway" id="UPA00251">
    <property type="reaction ID" value="UER00317"/>
</dbReference>
<dbReference type="InterPro" id="IPR015424">
    <property type="entry name" value="PyrdxlP-dep_Trfase"/>
</dbReference>
<proteinExistence type="inferred from homology"/>
<dbReference type="NCBIfam" id="TIGR00713">
    <property type="entry name" value="hemL"/>
    <property type="match status" value="1"/>
</dbReference>
<dbReference type="EMBL" id="LNQE01000064">
    <property type="protein sequence ID" value="KUG29595.1"/>
    <property type="molecule type" value="Genomic_DNA"/>
</dbReference>
<dbReference type="InterPro" id="IPR049704">
    <property type="entry name" value="Aminotrans_3_PPA_site"/>
</dbReference>
<evidence type="ECO:0000256" key="7">
    <source>
        <dbReference type="ARBA" id="ARBA00023244"/>
    </source>
</evidence>
<dbReference type="Pfam" id="PF00202">
    <property type="entry name" value="Aminotran_3"/>
    <property type="match status" value="1"/>
</dbReference>
<organism evidence="8">
    <name type="scientific">hydrocarbon metagenome</name>
    <dbReference type="NCBI Taxonomy" id="938273"/>
    <lineage>
        <taxon>unclassified sequences</taxon>
        <taxon>metagenomes</taxon>
        <taxon>ecological metagenomes</taxon>
    </lineage>
</organism>
<keyword evidence="7" id="KW-0627">Porphyrin biosynthesis</keyword>
<dbReference type="PANTHER" id="PTHR43713">
    <property type="entry name" value="GLUTAMATE-1-SEMIALDEHYDE 2,1-AMINOMUTASE"/>
    <property type="match status" value="1"/>
</dbReference>
<keyword evidence="8" id="KW-0032">Aminotransferase</keyword>
<dbReference type="InterPro" id="IPR015421">
    <property type="entry name" value="PyrdxlP-dep_Trfase_major"/>
</dbReference>
<dbReference type="InterPro" id="IPR004639">
    <property type="entry name" value="4pyrrol_synth_GluAld_NH2Trfase"/>
</dbReference>
<dbReference type="AlphaFoldDB" id="A0A0W8G8W1"/>
<keyword evidence="6 8" id="KW-0413">Isomerase</keyword>
<protein>
    <recommendedName>
        <fullName evidence="4">glutamate-1-semialdehyde 2,1-aminomutase</fullName>
        <ecNumber evidence="4">5.4.3.8</ecNumber>
    </recommendedName>
</protein>
<comment type="similarity">
    <text evidence="3">Belongs to the class-III pyridoxal-phosphate-dependent aminotransferase family. HemL subfamily.</text>
</comment>
<dbReference type="Gene3D" id="3.40.640.10">
    <property type="entry name" value="Type I PLP-dependent aspartate aminotransferase-like (Major domain)"/>
    <property type="match status" value="1"/>
</dbReference>
<keyword evidence="5" id="KW-0663">Pyridoxal phosphate</keyword>
<reference evidence="8" key="1">
    <citation type="journal article" date="2015" name="Proc. Natl. Acad. Sci. U.S.A.">
        <title>Networks of energetic and metabolic interactions define dynamics in microbial communities.</title>
        <authorList>
            <person name="Embree M."/>
            <person name="Liu J.K."/>
            <person name="Al-Bassam M.M."/>
            <person name="Zengler K."/>
        </authorList>
    </citation>
    <scope>NUCLEOTIDE SEQUENCE</scope>
</reference>
<evidence type="ECO:0000313" key="8">
    <source>
        <dbReference type="EMBL" id="KUG29595.1"/>
    </source>
</evidence>
<dbReference type="InterPro" id="IPR005814">
    <property type="entry name" value="Aminotrans_3"/>
</dbReference>
<dbReference type="InterPro" id="IPR015422">
    <property type="entry name" value="PyrdxlP-dep_Trfase_small"/>
</dbReference>
<dbReference type="CDD" id="cd00610">
    <property type="entry name" value="OAT_like"/>
    <property type="match status" value="1"/>
</dbReference>
<comment type="pathway">
    <text evidence="2">Porphyrin-containing compound metabolism; protoporphyrin-IX biosynthesis; 5-aminolevulinate from L-glutamyl-tRNA(Glu): step 2/2.</text>
</comment>
<keyword evidence="8" id="KW-0808">Transferase</keyword>
<dbReference type="EC" id="5.4.3.8" evidence="4"/>
<dbReference type="GO" id="GO:0006782">
    <property type="term" value="P:protoporphyrinogen IX biosynthetic process"/>
    <property type="evidence" value="ECO:0007669"/>
    <property type="project" value="UniProtKB-UniPathway"/>
</dbReference>
<comment type="caution">
    <text evidence="8">The sequence shown here is derived from an EMBL/GenBank/DDBJ whole genome shotgun (WGS) entry which is preliminary data.</text>
</comment>
<evidence type="ECO:0000256" key="6">
    <source>
        <dbReference type="ARBA" id="ARBA00023235"/>
    </source>
</evidence>